<reference evidence="2" key="1">
    <citation type="journal article" date="2021" name="Cell">
        <title>Tracing the genetic footprints of vertebrate landing in non-teleost ray-finned fishes.</title>
        <authorList>
            <person name="Bi X."/>
            <person name="Wang K."/>
            <person name="Yang L."/>
            <person name="Pan H."/>
            <person name="Jiang H."/>
            <person name="Wei Q."/>
            <person name="Fang M."/>
            <person name="Yu H."/>
            <person name="Zhu C."/>
            <person name="Cai Y."/>
            <person name="He Y."/>
            <person name="Gan X."/>
            <person name="Zeng H."/>
            <person name="Yu D."/>
            <person name="Zhu Y."/>
            <person name="Jiang H."/>
            <person name="Qiu Q."/>
            <person name="Yang H."/>
            <person name="Zhang Y.E."/>
            <person name="Wang W."/>
            <person name="Zhu M."/>
            <person name="He S."/>
            <person name="Zhang G."/>
        </authorList>
    </citation>
    <scope>NUCLEOTIDE SEQUENCE</scope>
    <source>
        <strain evidence="2">Bchr_001</strain>
    </source>
</reference>
<name>A0ABS2Z6D3_POLSE</name>
<feature type="compositionally biased region" description="Basic and acidic residues" evidence="1">
    <location>
        <begin position="217"/>
        <end position="237"/>
    </location>
</feature>
<evidence type="ECO:0000313" key="2">
    <source>
        <dbReference type="EMBL" id="MBN3294601.1"/>
    </source>
</evidence>
<feature type="compositionally biased region" description="Basic and acidic residues" evidence="1">
    <location>
        <begin position="1"/>
        <end position="14"/>
    </location>
</feature>
<proteinExistence type="predicted"/>
<feature type="region of interest" description="Disordered" evidence="1">
    <location>
        <begin position="1"/>
        <end position="241"/>
    </location>
</feature>
<evidence type="ECO:0000256" key="1">
    <source>
        <dbReference type="SAM" id="MobiDB-lite"/>
    </source>
</evidence>
<dbReference type="EMBL" id="JAAWVN010027239">
    <property type="protein sequence ID" value="MBN3294601.1"/>
    <property type="molecule type" value="Genomic_DNA"/>
</dbReference>
<feature type="compositionally biased region" description="Basic and acidic residues" evidence="1">
    <location>
        <begin position="175"/>
        <end position="204"/>
    </location>
</feature>
<gene>
    <name evidence="2" type="primary">Jph1_1</name>
    <name evidence="2" type="ORF">GTO92_0012777</name>
</gene>
<sequence>MEIKEMQEEKKKENPTPSPSDSPHFYRKGTTPPRTPNESPVPTPPASPQKKQQQQQPPPQNNNTSVVKQVKEEKPPQTENVAVIAPKPTPKPSVRQEAPPKPSKKAEHAHNPATSENGQLHSQYHSYYIKTDVKLPPEEPDDAEYNVPQVSLARMPPPPKQTRVPPAKSVKAKPVTKESKPEPKVKRTESTKPKTLAETKKASIEEVSEVTEAESENQGRDRAGSRTTKEYRDKNEPLDSNGDLKVGRIIKRIWTPLLLCLYHDGGGSPLQKAYWKRRLVLI</sequence>
<organism evidence="2 3">
    <name type="scientific">Polypterus senegalus</name>
    <name type="common">Senegal bichir</name>
    <dbReference type="NCBI Taxonomy" id="55291"/>
    <lineage>
        <taxon>Eukaryota</taxon>
        <taxon>Metazoa</taxon>
        <taxon>Chordata</taxon>
        <taxon>Craniata</taxon>
        <taxon>Vertebrata</taxon>
        <taxon>Euteleostomi</taxon>
        <taxon>Actinopterygii</taxon>
        <taxon>Polypteriformes</taxon>
        <taxon>Polypteridae</taxon>
        <taxon>Polypterus</taxon>
    </lineage>
</organism>
<comment type="caution">
    <text evidence="2">The sequence shown here is derived from an EMBL/GenBank/DDBJ whole genome shotgun (WGS) entry which is preliminary data.</text>
</comment>
<keyword evidence="3" id="KW-1185">Reference proteome</keyword>
<feature type="non-terminal residue" evidence="2">
    <location>
        <position position="282"/>
    </location>
</feature>
<protein>
    <submittedName>
        <fullName evidence="2">JPH1 protein</fullName>
    </submittedName>
</protein>
<evidence type="ECO:0000313" key="3">
    <source>
        <dbReference type="Proteomes" id="UP001166052"/>
    </source>
</evidence>
<accession>A0ABS2Z6D3</accession>
<feature type="compositionally biased region" description="Pro residues" evidence="1">
    <location>
        <begin position="33"/>
        <end position="47"/>
    </location>
</feature>
<feature type="compositionally biased region" description="Acidic residues" evidence="1">
    <location>
        <begin position="206"/>
        <end position="215"/>
    </location>
</feature>
<feature type="non-terminal residue" evidence="2">
    <location>
        <position position="1"/>
    </location>
</feature>
<dbReference type="Proteomes" id="UP001166052">
    <property type="component" value="Unassembled WGS sequence"/>
</dbReference>
<feature type="compositionally biased region" description="Polar residues" evidence="1">
    <location>
        <begin position="112"/>
        <end position="125"/>
    </location>
</feature>
<feature type="compositionally biased region" description="Low complexity" evidence="1">
    <location>
        <begin position="48"/>
        <end position="65"/>
    </location>
</feature>